<dbReference type="RefSeq" id="WP_191668187.1">
    <property type="nucleotide sequence ID" value="NZ_QORN01000026.1"/>
</dbReference>
<feature type="domain" description="Helicase ATP-binding" evidence="1">
    <location>
        <begin position="222"/>
        <end position="374"/>
    </location>
</feature>
<name>A0ABR8P7T5_9LACO</name>
<accession>A0ABR8P7T5</accession>
<proteinExistence type="predicted"/>
<dbReference type="PROSITE" id="PS51194">
    <property type="entry name" value="HELICASE_CTER"/>
    <property type="match status" value="1"/>
</dbReference>
<dbReference type="InterPro" id="IPR025202">
    <property type="entry name" value="PLD-like_dom"/>
</dbReference>
<dbReference type="SMART" id="SM00487">
    <property type="entry name" value="DEXDc"/>
    <property type="match status" value="1"/>
</dbReference>
<dbReference type="SUPFAM" id="SSF56024">
    <property type="entry name" value="Phospholipase D/nuclease"/>
    <property type="match status" value="1"/>
</dbReference>
<dbReference type="Pfam" id="PF00271">
    <property type="entry name" value="Helicase_C"/>
    <property type="match status" value="1"/>
</dbReference>
<dbReference type="SUPFAM" id="SSF52540">
    <property type="entry name" value="P-loop containing nucleoside triphosphate hydrolases"/>
    <property type="match status" value="1"/>
</dbReference>
<dbReference type="PANTHER" id="PTHR47396">
    <property type="entry name" value="TYPE I RESTRICTION ENZYME ECOKI R PROTEIN"/>
    <property type="match status" value="1"/>
</dbReference>
<dbReference type="InterPro" id="IPR027417">
    <property type="entry name" value="P-loop_NTPase"/>
</dbReference>
<dbReference type="InterPro" id="IPR001650">
    <property type="entry name" value="Helicase_C-like"/>
</dbReference>
<evidence type="ECO:0000313" key="4">
    <source>
        <dbReference type="Proteomes" id="UP000704341"/>
    </source>
</evidence>
<gene>
    <name evidence="3" type="ORF">DTK66_06810</name>
</gene>
<dbReference type="CDD" id="cd18032">
    <property type="entry name" value="DEXHc_RE_I_III_res"/>
    <property type="match status" value="1"/>
</dbReference>
<keyword evidence="4" id="KW-1185">Reference proteome</keyword>
<dbReference type="InterPro" id="IPR021835">
    <property type="entry name" value="DUF3427"/>
</dbReference>
<dbReference type="Gene3D" id="3.40.50.300">
    <property type="entry name" value="P-loop containing nucleotide triphosphate hydrolases"/>
    <property type="match status" value="2"/>
</dbReference>
<evidence type="ECO:0000259" key="1">
    <source>
        <dbReference type="PROSITE" id="PS51192"/>
    </source>
</evidence>
<protein>
    <submittedName>
        <fullName evidence="3">DUF3427 domain-containing protein</fullName>
    </submittedName>
</protein>
<dbReference type="EMBL" id="QORN01000026">
    <property type="protein sequence ID" value="MBD5806820.1"/>
    <property type="molecule type" value="Genomic_DNA"/>
</dbReference>
<dbReference type="PANTHER" id="PTHR47396:SF1">
    <property type="entry name" value="ATP-DEPENDENT HELICASE IRC3-RELATED"/>
    <property type="match status" value="1"/>
</dbReference>
<feature type="domain" description="Helicase C-terminal" evidence="2">
    <location>
        <begin position="425"/>
        <end position="588"/>
    </location>
</feature>
<dbReference type="InterPro" id="IPR058403">
    <property type="entry name" value="DUF8090"/>
</dbReference>
<comment type="caution">
    <text evidence="3">The sequence shown here is derived from an EMBL/GenBank/DDBJ whole genome shotgun (WGS) entry which is preliminary data.</text>
</comment>
<evidence type="ECO:0000313" key="3">
    <source>
        <dbReference type="EMBL" id="MBD5806820.1"/>
    </source>
</evidence>
<dbReference type="Pfam" id="PF04851">
    <property type="entry name" value="ResIII"/>
    <property type="match status" value="1"/>
</dbReference>
<dbReference type="CDD" id="cd18799">
    <property type="entry name" value="SF2_C_EcoAI-like"/>
    <property type="match status" value="1"/>
</dbReference>
<dbReference type="InterPro" id="IPR050742">
    <property type="entry name" value="Helicase_Restrict-Modif_Enz"/>
</dbReference>
<dbReference type="CDD" id="cd09204">
    <property type="entry name" value="PLDc_N_DEXD_b2"/>
    <property type="match status" value="1"/>
</dbReference>
<dbReference type="Proteomes" id="UP000704341">
    <property type="component" value="Unassembled WGS sequence"/>
</dbReference>
<sequence>MTSSILQDAILNALISDQYQGHAEIGPELLTNDHGATVWQALRRELLTCRNFTWAVAFITQDMLVPFKAVMADLAQRGIKGTIITGSYLNFNRPAVFVELQKIPNLTVKIANDDGFHVKGYLFDHGQYQTMIIGSANFTRSALLVNKEWNLKLSSRRTGSLFQQLTTELTAITDRSIVMDNAWIADYRRKWQLPQIHPQMKTQAKIIVPNKMQAAALKQLNSLVNSGAKKGLVVSATGTGKTYLGAFAVKNYRPRRFLYVVHREQIARKSLASFQRVIGGSASDYGLLTGNQRDWQVKYLFATVQTLSQPSVLAKLRRDEFDYILIDEAHRAAAPSYQRVFKHFNPQFWLGMTATPERMDSQDVYQLFDYHLAYEIRLKEALTAKMLAPFHYVGVADYEAGGELISETTKLNQLAAPERVQYVLNQVDYYGYCGKQPRGLVFCSRQEEAKELAKQFSMAGHPSRALTNQNSPQERRKAVAQLENGTLEYLITVDLFNEGVDIPSLNQIIMMRNTQSPIVFTQQLGRGLRKYPGKDYVTVIDFIGNYKHNYLIPLALNQDNSRSKDRARQEIKLPTNLDVSTINFRKVAEEHILASLEQVKLDSMRELRQAYQELVHQLGRPPLLLDFYRYGSVAPQVFAHNSQINHYGTFLEKVGNKLKLTQYENKVLMFLTKELLNGKRPHELVLLQLLINNGSCSLKEFKRELKRRNIRISPNVLRSVDDILSLEFFAVKAGKKLKKDQYGGQAVVTHSDLFTYQFNPTIMEGLNDHHDFSQLFNDAVTTGLELAKHYDLQNSFTLYQQYDRKDVCRLLDWPLDVSAPMYGYRVAEDVCPIFITYHKESAKKRNAVYNNQFQDGQSFRWYTRTPRHFDSAEVQRLLAGVKDGQPQVKLHLFVKKSDAVGKEFYYLGTARIQAASVAEELVGPKKKTAVGMNLILDHPLPPAILDLLAV</sequence>
<dbReference type="PROSITE" id="PS51192">
    <property type="entry name" value="HELICASE_ATP_BIND_1"/>
    <property type="match status" value="1"/>
</dbReference>
<dbReference type="InterPro" id="IPR014001">
    <property type="entry name" value="Helicase_ATP-bd"/>
</dbReference>
<dbReference type="Pfam" id="PF26350">
    <property type="entry name" value="DUF8090"/>
    <property type="match status" value="1"/>
</dbReference>
<dbReference type="InterPro" id="IPR006935">
    <property type="entry name" value="Helicase/UvrB_N"/>
</dbReference>
<dbReference type="SMART" id="SM00490">
    <property type="entry name" value="HELICc"/>
    <property type="match status" value="1"/>
</dbReference>
<evidence type="ECO:0000259" key="2">
    <source>
        <dbReference type="PROSITE" id="PS51194"/>
    </source>
</evidence>
<dbReference type="Gene3D" id="3.30.870.10">
    <property type="entry name" value="Endonuclease Chain A"/>
    <property type="match status" value="1"/>
</dbReference>
<organism evidence="3 4">
    <name type="scientific">Limosilactobacillus walteri</name>
    <dbReference type="NCBI Taxonomy" id="2268022"/>
    <lineage>
        <taxon>Bacteria</taxon>
        <taxon>Bacillati</taxon>
        <taxon>Bacillota</taxon>
        <taxon>Bacilli</taxon>
        <taxon>Lactobacillales</taxon>
        <taxon>Lactobacillaceae</taxon>
        <taxon>Limosilactobacillus</taxon>
    </lineage>
</organism>
<dbReference type="Pfam" id="PF13091">
    <property type="entry name" value="PLDc_2"/>
    <property type="match status" value="1"/>
</dbReference>
<reference evidence="3 4" key="1">
    <citation type="submission" date="2018-07" db="EMBL/GenBank/DDBJ databases">
        <title>Phylogenomic Insights into understanding Host Adaptation of Lactobacillus reuteri by a novel species, Lactobacillus spp. M31.</title>
        <authorList>
            <person name="Sharma S."/>
            <person name="Patil P."/>
            <person name="Korpole S."/>
            <person name="Patil P.B."/>
        </authorList>
    </citation>
    <scope>NUCLEOTIDE SEQUENCE [LARGE SCALE GENOMIC DNA]</scope>
    <source>
        <strain evidence="3 4">M31</strain>
    </source>
</reference>
<dbReference type="Pfam" id="PF11907">
    <property type="entry name" value="DUF3427"/>
    <property type="match status" value="1"/>
</dbReference>